<proteinExistence type="predicted"/>
<feature type="compositionally biased region" description="Polar residues" evidence="1">
    <location>
        <begin position="188"/>
        <end position="197"/>
    </location>
</feature>
<protein>
    <submittedName>
        <fullName evidence="2">Uncharacterized protein</fullName>
    </submittedName>
</protein>
<dbReference type="Proteomes" id="UP000076532">
    <property type="component" value="Unassembled WGS sequence"/>
</dbReference>
<name>A0A166E824_9AGAM</name>
<dbReference type="AlphaFoldDB" id="A0A166E824"/>
<evidence type="ECO:0000313" key="2">
    <source>
        <dbReference type="EMBL" id="KZP15492.1"/>
    </source>
</evidence>
<gene>
    <name evidence="2" type="ORF">FIBSPDRAFT_1048133</name>
</gene>
<feature type="region of interest" description="Disordered" evidence="1">
    <location>
        <begin position="188"/>
        <end position="208"/>
    </location>
</feature>
<keyword evidence="3" id="KW-1185">Reference proteome</keyword>
<reference evidence="2 3" key="1">
    <citation type="journal article" date="2016" name="Mol. Biol. Evol.">
        <title>Comparative Genomics of Early-Diverging Mushroom-Forming Fungi Provides Insights into the Origins of Lignocellulose Decay Capabilities.</title>
        <authorList>
            <person name="Nagy L.G."/>
            <person name="Riley R."/>
            <person name="Tritt A."/>
            <person name="Adam C."/>
            <person name="Daum C."/>
            <person name="Floudas D."/>
            <person name="Sun H."/>
            <person name="Yadav J.S."/>
            <person name="Pangilinan J."/>
            <person name="Larsson K.H."/>
            <person name="Matsuura K."/>
            <person name="Barry K."/>
            <person name="Labutti K."/>
            <person name="Kuo R."/>
            <person name="Ohm R.A."/>
            <person name="Bhattacharya S.S."/>
            <person name="Shirouzu T."/>
            <person name="Yoshinaga Y."/>
            <person name="Martin F.M."/>
            <person name="Grigoriev I.V."/>
            <person name="Hibbett D.S."/>
        </authorList>
    </citation>
    <scope>NUCLEOTIDE SEQUENCE [LARGE SCALE GENOMIC DNA]</scope>
    <source>
        <strain evidence="2 3">CBS 109695</strain>
    </source>
</reference>
<evidence type="ECO:0000256" key="1">
    <source>
        <dbReference type="SAM" id="MobiDB-lite"/>
    </source>
</evidence>
<dbReference type="EMBL" id="KV417604">
    <property type="protein sequence ID" value="KZP15492.1"/>
    <property type="molecule type" value="Genomic_DNA"/>
</dbReference>
<organism evidence="2 3">
    <name type="scientific">Athelia psychrophila</name>
    <dbReference type="NCBI Taxonomy" id="1759441"/>
    <lineage>
        <taxon>Eukaryota</taxon>
        <taxon>Fungi</taxon>
        <taxon>Dikarya</taxon>
        <taxon>Basidiomycota</taxon>
        <taxon>Agaricomycotina</taxon>
        <taxon>Agaricomycetes</taxon>
        <taxon>Agaricomycetidae</taxon>
        <taxon>Atheliales</taxon>
        <taxon>Atheliaceae</taxon>
        <taxon>Athelia</taxon>
    </lineage>
</organism>
<accession>A0A166E824</accession>
<evidence type="ECO:0000313" key="3">
    <source>
        <dbReference type="Proteomes" id="UP000076532"/>
    </source>
</evidence>
<sequence>MHSTQARASRDAPQQDILAGFIQGISRASTSTRSRLTKMTGESQPWVIQMGQLIDYSSSRLDHISDFKILQSFRNCARMLYTVRMRSSAHPDHQIFTADPQAQPKLDADARRLFEYLKVIKVEILNRAQASGAMERHLEAEEAWNGLIRDLKFEDETETVAKDGIQSPHKNSDVEDLPLASSSVHQALESTNSQSAHGTIPDEPPSPRSYWIDLHPIEDTGYEHGYTSEEPPVPLSHWVDLCAIEDYENLIPEAAPEPTSILLDLLPLDDSLIPEILPSPADFVLQLHELHESQLH</sequence>